<gene>
    <name evidence="1" type="ORF">CB5_LOCUS1056</name>
</gene>
<proteinExistence type="predicted"/>
<name>A0A6V7NGX7_ANACO</name>
<sequence length="114" mass="12799">MLLVLSNCKDGSFDAASKLIQHQTEEDQIILTFVWFKWGRSPLDDELRSSHLYWTRRLRLPQLTVPSGADLVGESARSAAEPTGNFLVVLTPLTTQVPVRALWPWIAARAPQLS</sequence>
<organism evidence="1">
    <name type="scientific">Ananas comosus var. bracteatus</name>
    <name type="common">red pineapple</name>
    <dbReference type="NCBI Taxonomy" id="296719"/>
    <lineage>
        <taxon>Eukaryota</taxon>
        <taxon>Viridiplantae</taxon>
        <taxon>Streptophyta</taxon>
        <taxon>Embryophyta</taxon>
        <taxon>Tracheophyta</taxon>
        <taxon>Spermatophyta</taxon>
        <taxon>Magnoliopsida</taxon>
        <taxon>Liliopsida</taxon>
        <taxon>Poales</taxon>
        <taxon>Bromeliaceae</taxon>
        <taxon>Bromelioideae</taxon>
        <taxon>Ananas</taxon>
    </lineage>
</organism>
<accession>A0A6V7NGX7</accession>
<dbReference type="AlphaFoldDB" id="A0A6V7NGX7"/>
<protein>
    <submittedName>
        <fullName evidence="1">Uncharacterized protein</fullName>
    </submittedName>
</protein>
<evidence type="ECO:0000313" key="1">
    <source>
        <dbReference type="EMBL" id="CAD1817845.1"/>
    </source>
</evidence>
<dbReference type="EMBL" id="LR862138">
    <property type="protein sequence ID" value="CAD1817845.1"/>
    <property type="molecule type" value="Genomic_DNA"/>
</dbReference>
<reference evidence="1" key="1">
    <citation type="submission" date="2020-07" db="EMBL/GenBank/DDBJ databases">
        <authorList>
            <person name="Lin J."/>
        </authorList>
    </citation>
    <scope>NUCLEOTIDE SEQUENCE</scope>
</reference>